<dbReference type="RefSeq" id="WP_373636499.1">
    <property type="nucleotide sequence ID" value="NZ_CP150951.2"/>
</dbReference>
<sequence length="267" mass="30530">MFLNPDWEYRLWTDDDLSKLVADHYPDLEGLFHSYPNPVQRADLGRYLILHHCGGIYADLDIECVAPLAAIQNETRIVFAEEPAEHHIPAQSLGLPVFLFNGVIASPKAHRFWPHLINVLKKCAHAKNYVLESTGPLALTGAYLSFDAPETISVNSCHLFNPITDKGHFSQSRPHGDFADHHLRNHYWRGSWYRCRTTSRLQRLKTSCRRLKYRLGRGPYLDKEKLRAQIDTATLYRPISPTDENVCILIPVRDAAPFLDRCFAVGN</sequence>
<dbReference type="SUPFAM" id="SSF53448">
    <property type="entry name" value="Nucleotide-diphospho-sugar transferases"/>
    <property type="match status" value="1"/>
</dbReference>
<dbReference type="PANTHER" id="PTHR32385">
    <property type="entry name" value="MANNOSYL PHOSPHORYLINOSITOL CERAMIDE SYNTHASE"/>
    <property type="match status" value="1"/>
</dbReference>
<organism evidence="2 3">
    <name type="scientific">Yoonia phaeophyticola</name>
    <dbReference type="NCBI Taxonomy" id="3137369"/>
    <lineage>
        <taxon>Bacteria</taxon>
        <taxon>Pseudomonadati</taxon>
        <taxon>Pseudomonadota</taxon>
        <taxon>Alphaproteobacteria</taxon>
        <taxon>Rhodobacterales</taxon>
        <taxon>Paracoccaceae</taxon>
        <taxon>Yoonia</taxon>
    </lineage>
</organism>
<gene>
    <name evidence="2" type="ORF">AABB29_20675</name>
</gene>
<dbReference type="InterPro" id="IPR051706">
    <property type="entry name" value="Glycosyltransferase_domain"/>
</dbReference>
<protein>
    <submittedName>
        <fullName evidence="2">Glycosyltransferase family 32 protein</fullName>
    </submittedName>
</protein>
<evidence type="ECO:0000313" key="3">
    <source>
        <dbReference type="Proteomes" id="UP001440612"/>
    </source>
</evidence>
<evidence type="ECO:0000313" key="2">
    <source>
        <dbReference type="EMBL" id="XFO62903.1"/>
    </source>
</evidence>
<reference evidence="3" key="1">
    <citation type="submission" date="2024-04" db="EMBL/GenBank/DDBJ databases">
        <title>Phylogenomic analyses of a clade within the roseobacter group suggest taxonomic reassignments of species of the genera Aestuariivita, Citreicella, Loktanella, Nautella, Pelagibaca, Ruegeria, Thalassobius, Thiobacimonas and Tropicibacter, and the proposal o.</title>
        <authorList>
            <person name="Jeon C.O."/>
        </authorList>
    </citation>
    <scope>NUCLEOTIDE SEQUENCE [LARGE SCALE GENOMIC DNA]</scope>
    <source>
        <strain evidence="3">BS5-3</strain>
    </source>
</reference>
<dbReference type="Gene3D" id="3.90.550.20">
    <property type="match status" value="1"/>
</dbReference>
<keyword evidence="3" id="KW-1185">Reference proteome</keyword>
<dbReference type="EMBL" id="CP150951">
    <property type="protein sequence ID" value="XFO62903.1"/>
    <property type="molecule type" value="Genomic_DNA"/>
</dbReference>
<accession>A0ABZ3IDI6</accession>
<name>A0ABZ3IDI6_9RHOB</name>
<dbReference type="InterPro" id="IPR007577">
    <property type="entry name" value="GlycoTrfase_DXD_sugar-bd_CS"/>
</dbReference>
<dbReference type="InterPro" id="IPR029044">
    <property type="entry name" value="Nucleotide-diphossugar_trans"/>
</dbReference>
<evidence type="ECO:0000256" key="1">
    <source>
        <dbReference type="ARBA" id="ARBA00022679"/>
    </source>
</evidence>
<dbReference type="PANTHER" id="PTHR32385:SF15">
    <property type="entry name" value="INOSITOL PHOSPHOCERAMIDE MANNOSYLTRANSFERASE 1"/>
    <property type="match status" value="1"/>
</dbReference>
<dbReference type="Proteomes" id="UP001440612">
    <property type="component" value="Chromosome"/>
</dbReference>
<dbReference type="Pfam" id="PF04488">
    <property type="entry name" value="Gly_transf_sug"/>
    <property type="match status" value="1"/>
</dbReference>
<keyword evidence="1" id="KW-0808">Transferase</keyword>
<proteinExistence type="predicted"/>